<proteinExistence type="predicted"/>
<organism evidence="1 2">
    <name type="scientific">Pyricularia grisea</name>
    <name type="common">Crabgrass-specific blast fungus</name>
    <name type="synonym">Magnaporthe grisea</name>
    <dbReference type="NCBI Taxonomy" id="148305"/>
    <lineage>
        <taxon>Eukaryota</taxon>
        <taxon>Fungi</taxon>
        <taxon>Dikarya</taxon>
        <taxon>Ascomycota</taxon>
        <taxon>Pezizomycotina</taxon>
        <taxon>Sordariomycetes</taxon>
        <taxon>Sordariomycetidae</taxon>
        <taxon>Magnaporthales</taxon>
        <taxon>Pyriculariaceae</taxon>
        <taxon>Pyricularia</taxon>
    </lineage>
</organism>
<dbReference type="AlphaFoldDB" id="A0A6P8B769"/>
<dbReference type="Proteomes" id="UP000515153">
    <property type="component" value="Chromosome I"/>
</dbReference>
<reference evidence="1 2" key="1">
    <citation type="journal article" date="2019" name="Mol. Biol. Evol.">
        <title>Blast fungal genomes show frequent chromosomal changes, gene gains and losses, and effector gene turnover.</title>
        <authorList>
            <person name="Gomez Luciano L.B."/>
            <person name="Jason Tsai I."/>
            <person name="Chuma I."/>
            <person name="Tosa Y."/>
            <person name="Chen Y.H."/>
            <person name="Li J.Y."/>
            <person name="Li M.Y."/>
            <person name="Jade Lu M.Y."/>
            <person name="Nakayashiki H."/>
            <person name="Li W.H."/>
        </authorList>
    </citation>
    <scope>NUCLEOTIDE SEQUENCE [LARGE SCALE GENOMIC DNA]</scope>
    <source>
        <strain evidence="1 2">NI907</strain>
    </source>
</reference>
<evidence type="ECO:0000313" key="1">
    <source>
        <dbReference type="Proteomes" id="UP000515153"/>
    </source>
</evidence>
<reference evidence="2" key="2">
    <citation type="submission" date="2019-10" db="EMBL/GenBank/DDBJ databases">
        <authorList>
            <consortium name="NCBI Genome Project"/>
        </authorList>
    </citation>
    <scope>NUCLEOTIDE SEQUENCE</scope>
    <source>
        <strain evidence="2">NI907</strain>
    </source>
</reference>
<reference evidence="2" key="3">
    <citation type="submission" date="2025-08" db="UniProtKB">
        <authorList>
            <consortium name="RefSeq"/>
        </authorList>
    </citation>
    <scope>IDENTIFICATION</scope>
    <source>
        <strain evidence="2">NI907</strain>
    </source>
</reference>
<evidence type="ECO:0000313" key="2">
    <source>
        <dbReference type="RefSeq" id="XP_030982983.1"/>
    </source>
</evidence>
<dbReference type="GeneID" id="41960408"/>
<name>A0A6P8B769_PYRGI</name>
<dbReference type="RefSeq" id="XP_030982983.1">
    <property type="nucleotide sequence ID" value="XM_031125499.1"/>
</dbReference>
<protein>
    <submittedName>
        <fullName evidence="2">Uncharacterized protein</fullName>
    </submittedName>
</protein>
<dbReference type="KEGG" id="pgri:PgNI_05468"/>
<accession>A0A6P8B769</accession>
<gene>
    <name evidence="2" type="ORF">PgNI_05468</name>
</gene>
<keyword evidence="1" id="KW-1185">Reference proteome</keyword>
<sequence>MQVRNLIKSLGRQVPANMFGTTNHVLDFTYKVQGIEDGLHGLNDGEGVIDGGLQAGEGATQADSLPGRETIAIGYDDCGLGDGLVKRIKRRLDGFAVMGVEGVLGGVDFGFNFVKGISDEMNLRAC</sequence>